<evidence type="ECO:0000256" key="2">
    <source>
        <dbReference type="ARBA" id="ARBA00022475"/>
    </source>
</evidence>
<dbReference type="PANTHER" id="PTHR33406:SF13">
    <property type="entry name" value="MEMBRANE PROTEIN YDFJ"/>
    <property type="match status" value="1"/>
</dbReference>
<dbReference type="RefSeq" id="WP_168218733.1">
    <property type="nucleotide sequence ID" value="NZ_CP042425.1"/>
</dbReference>
<accession>A0A5C1A270</accession>
<dbReference type="Pfam" id="PF03176">
    <property type="entry name" value="MMPL"/>
    <property type="match status" value="2"/>
</dbReference>
<name>A0A5C1A270_9BACT</name>
<keyword evidence="3 6" id="KW-0812">Transmembrane</keyword>
<dbReference type="Proteomes" id="UP000324974">
    <property type="component" value="Chromosome"/>
</dbReference>
<feature type="transmembrane region" description="Helical" evidence="6">
    <location>
        <begin position="726"/>
        <end position="742"/>
    </location>
</feature>
<keyword evidence="5 6" id="KW-0472">Membrane</keyword>
<dbReference type="PANTHER" id="PTHR33406">
    <property type="entry name" value="MEMBRANE PROTEIN MJ1562-RELATED"/>
    <property type="match status" value="1"/>
</dbReference>
<dbReference type="InterPro" id="IPR004869">
    <property type="entry name" value="MMPL_dom"/>
</dbReference>
<feature type="domain" description="SSD" evidence="7">
    <location>
        <begin position="749"/>
        <end position="868"/>
    </location>
</feature>
<sequence length="890" mass="95911">MTTPDTPGRLARGTAALVGGVGRVPWLVLALCGVSVVAAVWLSATQMRYQTQRNDLISAEKECQKRWQKYLDAFGDDDDLVVVVRGTDRRRMTAAADAVADRLQRQPKLFDRVFHQVDLRSLHGRSLFFLPPDQLQTIQRRLDGMDPLLGRFSSIGWQTLSLQALLTQAKFSRDAVKPTQADRDLMATLPAVVDSAARTLENPADYRNPWSVAGSRDQAEQLREPQHFFTPDGRLALVLARPVKESESFTPVKQACEAARSILADVRQDFPELDLGLTGLPVLETDEMAASDEDSTSASWLALLGVAVLYLVVYRGFRYPLLTVGTLLIGSAWALGWATLTVGHLNILSTTFAVMIIGMGDYGVLWVARYDEERRYGRDVLDALRETAVHAGPGILTAALTTSLAFFATMLADFKAVAELGWIAGCGVLLCAAACFTFLPATLVLVERRNRNAGAEAPIIPIATGRPFLPLLSSRPKLVLALGGVAVAVCAAFGGAVKYDANLLNMQARGLDSVTWEQELIGHAAGATWDAMSVAATRDEALALKAKYEALPGVGRVVEAASLVPDGQADKVAHVAAIHARLVGLPETIPDPLASEPDVIRELLTNLRGPAVDRLSVALTAPGAADRLREFDRRLRLDLLADLHELRAVSHAEPIALDDLPENFRERYVGRHGEFLVRAFAAESLWEFDKLEAFTKAAATADPAATGKSFRTLEGLRQMKGGFERAGLLALLVIVAVLWLDLRSLRSLLLGLFPLAVGIVATLGVMGLAGVPLNPANLIALPLIVGVGVDNGVHVLHDYADRLPGRLYRLSAATGRGITVAALTTVLGFGTLTLARHRGMASLGLALALGVTFCMVAALVLLPAILRLADGVKLKRPVKVVRREREKVAA</sequence>
<feature type="transmembrane region" description="Helical" evidence="6">
    <location>
        <begin position="420"/>
        <end position="446"/>
    </location>
</feature>
<comment type="subcellular location">
    <subcellularLocation>
        <location evidence="1">Cell membrane</location>
        <topology evidence="1">Multi-pass membrane protein</topology>
    </subcellularLocation>
</comment>
<reference evidence="9" key="1">
    <citation type="submission" date="2019-08" db="EMBL/GenBank/DDBJ databases">
        <title>Limnoglobus roseus gen. nov., sp. nov., a novel freshwater planctomycete with a giant genome from the family Gemmataceae.</title>
        <authorList>
            <person name="Kulichevskaya I.S."/>
            <person name="Naumoff D.G."/>
            <person name="Miroshnikov K."/>
            <person name="Ivanova A."/>
            <person name="Philippov D.A."/>
            <person name="Hakobyan A."/>
            <person name="Rijpstra I.C."/>
            <person name="Sinninghe Damste J.S."/>
            <person name="Liesack W."/>
            <person name="Dedysh S.N."/>
        </authorList>
    </citation>
    <scope>NUCLEOTIDE SEQUENCE [LARGE SCALE GENOMIC DNA]</scope>
    <source>
        <strain evidence="9">PX52</strain>
    </source>
</reference>
<organism evidence="8 9">
    <name type="scientific">Limnoglobus roseus</name>
    <dbReference type="NCBI Taxonomy" id="2598579"/>
    <lineage>
        <taxon>Bacteria</taxon>
        <taxon>Pseudomonadati</taxon>
        <taxon>Planctomycetota</taxon>
        <taxon>Planctomycetia</taxon>
        <taxon>Gemmatales</taxon>
        <taxon>Gemmataceae</taxon>
        <taxon>Limnoglobus</taxon>
    </lineage>
</organism>
<evidence type="ECO:0000256" key="1">
    <source>
        <dbReference type="ARBA" id="ARBA00004651"/>
    </source>
</evidence>
<feature type="transmembrane region" description="Helical" evidence="6">
    <location>
        <begin position="778"/>
        <end position="797"/>
    </location>
</feature>
<dbReference type="EMBL" id="CP042425">
    <property type="protein sequence ID" value="QEL13209.1"/>
    <property type="molecule type" value="Genomic_DNA"/>
</dbReference>
<feature type="transmembrane region" description="Helical" evidence="6">
    <location>
        <begin position="297"/>
        <end position="313"/>
    </location>
</feature>
<evidence type="ECO:0000313" key="8">
    <source>
        <dbReference type="EMBL" id="QEL13209.1"/>
    </source>
</evidence>
<feature type="transmembrane region" description="Helical" evidence="6">
    <location>
        <begin position="388"/>
        <end position="408"/>
    </location>
</feature>
<dbReference type="InterPro" id="IPR050545">
    <property type="entry name" value="Mycobact_MmpL"/>
</dbReference>
<feature type="transmembrane region" description="Helical" evidence="6">
    <location>
        <begin position="748"/>
        <end position="771"/>
    </location>
</feature>
<dbReference type="KEGG" id="lrs:PX52LOC_00062"/>
<feature type="transmembrane region" description="Helical" evidence="6">
    <location>
        <begin position="817"/>
        <end position="835"/>
    </location>
</feature>
<keyword evidence="2" id="KW-1003">Cell membrane</keyword>
<feature type="transmembrane region" description="Helical" evidence="6">
    <location>
        <begin position="347"/>
        <end position="368"/>
    </location>
</feature>
<dbReference type="AlphaFoldDB" id="A0A5C1A270"/>
<protein>
    <submittedName>
        <fullName evidence="8">Putative transport protein MmpL9</fullName>
    </submittedName>
</protein>
<feature type="transmembrane region" description="Helical" evidence="6">
    <location>
        <begin position="24"/>
        <end position="44"/>
    </location>
</feature>
<proteinExistence type="predicted"/>
<evidence type="ECO:0000313" key="9">
    <source>
        <dbReference type="Proteomes" id="UP000324974"/>
    </source>
</evidence>
<feature type="transmembrane region" description="Helical" evidence="6">
    <location>
        <begin position="319"/>
        <end position="340"/>
    </location>
</feature>
<dbReference type="GO" id="GO:0005886">
    <property type="term" value="C:plasma membrane"/>
    <property type="evidence" value="ECO:0007669"/>
    <property type="project" value="UniProtKB-SubCell"/>
</dbReference>
<evidence type="ECO:0000256" key="4">
    <source>
        <dbReference type="ARBA" id="ARBA00022989"/>
    </source>
</evidence>
<dbReference type="Gene3D" id="1.20.1640.10">
    <property type="entry name" value="Multidrug efflux transporter AcrB transmembrane domain"/>
    <property type="match status" value="2"/>
</dbReference>
<dbReference type="PROSITE" id="PS50156">
    <property type="entry name" value="SSD"/>
    <property type="match status" value="2"/>
</dbReference>
<evidence type="ECO:0000256" key="3">
    <source>
        <dbReference type="ARBA" id="ARBA00022692"/>
    </source>
</evidence>
<feature type="transmembrane region" description="Helical" evidence="6">
    <location>
        <begin position="842"/>
        <end position="866"/>
    </location>
</feature>
<feature type="domain" description="SSD" evidence="7">
    <location>
        <begin position="352"/>
        <end position="445"/>
    </location>
</feature>
<evidence type="ECO:0000256" key="6">
    <source>
        <dbReference type="SAM" id="Phobius"/>
    </source>
</evidence>
<dbReference type="SUPFAM" id="SSF82866">
    <property type="entry name" value="Multidrug efflux transporter AcrB transmembrane domain"/>
    <property type="match status" value="2"/>
</dbReference>
<evidence type="ECO:0000259" key="7">
    <source>
        <dbReference type="PROSITE" id="PS50156"/>
    </source>
</evidence>
<evidence type="ECO:0000256" key="5">
    <source>
        <dbReference type="ARBA" id="ARBA00023136"/>
    </source>
</evidence>
<gene>
    <name evidence="8" type="primary">mmpL9</name>
    <name evidence="8" type="ORF">PX52LOC_00062</name>
</gene>
<feature type="transmembrane region" description="Helical" evidence="6">
    <location>
        <begin position="478"/>
        <end position="497"/>
    </location>
</feature>
<keyword evidence="9" id="KW-1185">Reference proteome</keyword>
<dbReference type="InterPro" id="IPR000731">
    <property type="entry name" value="SSD"/>
</dbReference>
<keyword evidence="4 6" id="KW-1133">Transmembrane helix</keyword>